<dbReference type="SUPFAM" id="SSF52413">
    <property type="entry name" value="UDP-glucose/GDP-mannose dehydrogenase C-terminal domain"/>
    <property type="match status" value="1"/>
</dbReference>
<dbReference type="InterPro" id="IPR014027">
    <property type="entry name" value="UDP-Glc/GDP-Man_DH_C"/>
</dbReference>
<dbReference type="SMART" id="SM00984">
    <property type="entry name" value="UDPG_MGDP_dh_C"/>
    <property type="match status" value="1"/>
</dbReference>
<feature type="binding site" evidence="8">
    <location>
        <position position="364"/>
    </location>
    <ligand>
        <name>substrate</name>
    </ligand>
</feature>
<dbReference type="EC" id="1.1.1.22" evidence="3 7"/>
<dbReference type="NCBIfam" id="TIGR03026">
    <property type="entry name" value="NDP-sugDHase"/>
    <property type="match status" value="1"/>
</dbReference>
<dbReference type="InterPro" id="IPR017476">
    <property type="entry name" value="UDP-Glc/GDP-Man"/>
</dbReference>
<dbReference type="GO" id="GO:0000271">
    <property type="term" value="P:polysaccharide biosynthetic process"/>
    <property type="evidence" value="ECO:0007669"/>
    <property type="project" value="InterPro"/>
</dbReference>
<evidence type="ECO:0000256" key="1">
    <source>
        <dbReference type="ARBA" id="ARBA00004701"/>
    </source>
</evidence>
<evidence type="ECO:0000256" key="4">
    <source>
        <dbReference type="ARBA" id="ARBA00023002"/>
    </source>
</evidence>
<evidence type="ECO:0000313" key="11">
    <source>
        <dbReference type="EMBL" id="CAD8628478.1"/>
    </source>
</evidence>
<feature type="binding site" evidence="9">
    <location>
        <position position="63"/>
    </location>
    <ligand>
        <name>NAD(+)</name>
        <dbReference type="ChEBI" id="CHEBI:57540"/>
    </ligand>
</feature>
<evidence type="ECO:0000256" key="6">
    <source>
        <dbReference type="ARBA" id="ARBA00047473"/>
    </source>
</evidence>
<keyword evidence="5 7" id="KW-0520">NAD</keyword>
<dbReference type="InterPro" id="IPR028356">
    <property type="entry name" value="UDPglc_DH_euk"/>
</dbReference>
<gene>
    <name evidence="11" type="ORF">CCUR1050_LOCUS6157</name>
</gene>
<dbReference type="GO" id="GO:0003979">
    <property type="term" value="F:UDP-glucose 6-dehydrogenase activity"/>
    <property type="evidence" value="ECO:0007669"/>
    <property type="project" value="UniProtKB-EC"/>
</dbReference>
<dbReference type="InterPro" id="IPR014026">
    <property type="entry name" value="UDP-Glc/GDP-Man_DH_dimer"/>
</dbReference>
<evidence type="ECO:0000256" key="7">
    <source>
        <dbReference type="PIRNR" id="PIRNR000124"/>
    </source>
</evidence>
<dbReference type="GO" id="GO:0051287">
    <property type="term" value="F:NAD binding"/>
    <property type="evidence" value="ECO:0007669"/>
    <property type="project" value="InterPro"/>
</dbReference>
<feature type="binding site" evidence="9">
    <location>
        <position position="158"/>
    </location>
    <ligand>
        <name>NAD(+)</name>
        <dbReference type="ChEBI" id="CHEBI:57540"/>
    </ligand>
</feature>
<protein>
    <recommendedName>
        <fullName evidence="3 7">UDP-glucose 6-dehydrogenase</fullName>
        <ecNumber evidence="3 7">1.1.1.22</ecNumber>
    </recommendedName>
</protein>
<comment type="pathway">
    <text evidence="1">Nucleotide-sugar biosynthesis; UDP-alpha-D-glucuronate biosynthesis; UDP-alpha-D-glucuronate from UDP-alpha-D-glucose: step 1/1.</text>
</comment>
<dbReference type="PIRSF" id="PIRSF000124">
    <property type="entry name" value="UDPglc_GDPman_dh"/>
    <property type="match status" value="1"/>
</dbReference>
<dbReference type="Pfam" id="PF03721">
    <property type="entry name" value="UDPG_MGDP_dh_N"/>
    <property type="match status" value="1"/>
</dbReference>
<dbReference type="Gene3D" id="1.20.5.100">
    <property type="entry name" value="Cytochrome c1, transmembrane anchor, C-terminal"/>
    <property type="match status" value="1"/>
</dbReference>
<dbReference type="PANTHER" id="PTHR11374:SF3">
    <property type="entry name" value="UDP-GLUCOSE 6-DEHYDROGENASE"/>
    <property type="match status" value="1"/>
</dbReference>
<dbReference type="Gene3D" id="3.40.50.720">
    <property type="entry name" value="NAD(P)-binding Rossmann-like Domain"/>
    <property type="match status" value="2"/>
</dbReference>
<dbReference type="InterPro" id="IPR028357">
    <property type="entry name" value="UDPglc_DH_bac"/>
</dbReference>
<dbReference type="UniPathway" id="UPA00038">
    <property type="reaction ID" value="UER00491"/>
</dbReference>
<evidence type="ECO:0000256" key="5">
    <source>
        <dbReference type="ARBA" id="ARBA00023027"/>
    </source>
</evidence>
<evidence type="ECO:0000256" key="8">
    <source>
        <dbReference type="PIRSR" id="PIRSR500134-2"/>
    </source>
</evidence>
<dbReference type="PIRSF" id="PIRSF500134">
    <property type="entry name" value="UDPglc_DH_bac"/>
    <property type="match status" value="1"/>
</dbReference>
<comment type="similarity">
    <text evidence="2 7">Belongs to the UDP-glucose/GDP-mannose dehydrogenase family.</text>
</comment>
<reference evidence="11" key="1">
    <citation type="submission" date="2021-01" db="EMBL/GenBank/DDBJ databases">
        <authorList>
            <person name="Corre E."/>
            <person name="Pelletier E."/>
            <person name="Niang G."/>
            <person name="Scheremetjew M."/>
            <person name="Finn R."/>
            <person name="Kale V."/>
            <person name="Holt S."/>
            <person name="Cochrane G."/>
            <person name="Meng A."/>
            <person name="Brown T."/>
            <person name="Cohen L."/>
        </authorList>
    </citation>
    <scope>NUCLEOTIDE SEQUENCE</scope>
    <source>
        <strain evidence="11">CCAP979/52</strain>
    </source>
</reference>
<accession>A0A7S0M456</accession>
<dbReference type="InterPro" id="IPR001732">
    <property type="entry name" value="UDP-Glc/GDP-Man_DH_N"/>
</dbReference>
<dbReference type="Pfam" id="PF00984">
    <property type="entry name" value="UDPG_MGDP_dh"/>
    <property type="match status" value="1"/>
</dbReference>
<dbReference type="InterPro" id="IPR036291">
    <property type="entry name" value="NAD(P)-bd_dom_sf"/>
</dbReference>
<dbReference type="InterPro" id="IPR036220">
    <property type="entry name" value="UDP-Glc/GDP-Man_DH_C_sf"/>
</dbReference>
<evidence type="ECO:0000256" key="2">
    <source>
        <dbReference type="ARBA" id="ARBA00006601"/>
    </source>
</evidence>
<dbReference type="PANTHER" id="PTHR11374">
    <property type="entry name" value="UDP-GLUCOSE DEHYDROGENASE/UDP-MANNAC DEHYDROGENASE"/>
    <property type="match status" value="1"/>
</dbReference>
<evidence type="ECO:0000256" key="3">
    <source>
        <dbReference type="ARBA" id="ARBA00012954"/>
    </source>
</evidence>
<feature type="domain" description="UDP-glucose/GDP-mannose dehydrogenase C-terminal" evidence="10">
    <location>
        <begin position="357"/>
        <end position="465"/>
    </location>
</feature>
<organism evidence="11">
    <name type="scientific">Cryptomonas curvata</name>
    <dbReference type="NCBI Taxonomy" id="233186"/>
    <lineage>
        <taxon>Eukaryota</taxon>
        <taxon>Cryptophyceae</taxon>
        <taxon>Cryptomonadales</taxon>
        <taxon>Cryptomonadaceae</taxon>
        <taxon>Cryptomonas</taxon>
    </lineage>
</organism>
<keyword evidence="4 7" id="KW-0560">Oxidoreductase</keyword>
<dbReference type="Pfam" id="PF03720">
    <property type="entry name" value="UDPG_MGDP_dh_C"/>
    <property type="match status" value="1"/>
</dbReference>
<dbReference type="SUPFAM" id="SSF48179">
    <property type="entry name" value="6-phosphogluconate dehydrogenase C-terminal domain-like"/>
    <property type="match status" value="1"/>
</dbReference>
<dbReference type="InterPro" id="IPR008927">
    <property type="entry name" value="6-PGluconate_DH-like_C_sf"/>
</dbReference>
<proteinExistence type="inferred from homology"/>
<feature type="binding site" evidence="8">
    <location>
        <position position="246"/>
    </location>
    <ligand>
        <name>substrate</name>
    </ligand>
</feature>
<name>A0A7S0M456_9CRYP</name>
<sequence>MERRQSTCLEPKNATVSTPEQFIAAFDSTTITSVGCIGSGRVGVCTMATMAKRIPNVKFTVFDDDPYVVCSCQTGPLPFYEPDLDDLVATVRGKNLFFTRSLEETVGQSQVVFVCINTPLKTSGIGAGQAADLSSWENAARRIAVAAKGVCKIVVESTTMPIQTGETMRRILDALAPNAFEVLSIPSFYRGGSALQLLESPERMLLGGSDSPTGKVASDAVVRLLGPWIAPEKIVRSNVWSAELAKLAQNAFIAQRITSVNAVSALCEKTGADLDEVMQVVSTDSRIGAGYLKACPGIGGGTLLHNIRMLVYLCRYMRLHDVADYWNQTVVMDEYQRTRFADNIVQTIGSIKGKRIAVLGFAYKPDTSRVQESPAIGLCRSLLLEGAKLAIYDPEVTDENVLAQLPGPAATQVQLCTSALDAVAGADALVLVTGWKEFETLDMAAVHARMARPAFVFDSRGFFDPARLEALGFSVYRIGKPRPVPVSR</sequence>
<comment type="catalytic activity">
    <reaction evidence="6 7">
        <text>UDP-alpha-D-glucose + 2 NAD(+) + H2O = UDP-alpha-D-glucuronate + 2 NADH + 3 H(+)</text>
        <dbReference type="Rhea" id="RHEA:23596"/>
        <dbReference type="ChEBI" id="CHEBI:15377"/>
        <dbReference type="ChEBI" id="CHEBI:15378"/>
        <dbReference type="ChEBI" id="CHEBI:57540"/>
        <dbReference type="ChEBI" id="CHEBI:57945"/>
        <dbReference type="ChEBI" id="CHEBI:58052"/>
        <dbReference type="ChEBI" id="CHEBI:58885"/>
        <dbReference type="EC" id="1.1.1.22"/>
    </reaction>
</comment>
<dbReference type="AlphaFoldDB" id="A0A7S0M456"/>
<feature type="binding site" evidence="8">
    <location>
        <position position="299"/>
    </location>
    <ligand>
        <name>substrate</name>
    </ligand>
</feature>
<dbReference type="SUPFAM" id="SSF51735">
    <property type="entry name" value="NAD(P)-binding Rossmann-fold domains"/>
    <property type="match status" value="1"/>
</dbReference>
<evidence type="ECO:0000259" key="10">
    <source>
        <dbReference type="SMART" id="SM00984"/>
    </source>
</evidence>
<dbReference type="GO" id="GO:0006024">
    <property type="term" value="P:glycosaminoglycan biosynthetic process"/>
    <property type="evidence" value="ECO:0007669"/>
    <property type="project" value="TreeGrafter"/>
</dbReference>
<feature type="binding site" evidence="9">
    <location>
        <position position="118"/>
    </location>
    <ligand>
        <name>NAD(+)</name>
        <dbReference type="ChEBI" id="CHEBI:57540"/>
    </ligand>
</feature>
<dbReference type="EMBL" id="HBEZ01011206">
    <property type="protein sequence ID" value="CAD8628478.1"/>
    <property type="molecule type" value="Transcribed_RNA"/>
</dbReference>
<dbReference type="GO" id="GO:0005634">
    <property type="term" value="C:nucleus"/>
    <property type="evidence" value="ECO:0007669"/>
    <property type="project" value="TreeGrafter"/>
</dbReference>
<dbReference type="GO" id="GO:0006065">
    <property type="term" value="P:UDP-glucuronate biosynthetic process"/>
    <property type="evidence" value="ECO:0007669"/>
    <property type="project" value="UniProtKB-UniPathway"/>
</dbReference>
<evidence type="ECO:0000256" key="9">
    <source>
        <dbReference type="PIRSR" id="PIRSR500134-3"/>
    </source>
</evidence>